<dbReference type="EMBL" id="SHTI01000019">
    <property type="protein sequence ID" value="TCF70328.1"/>
    <property type="molecule type" value="Genomic_DNA"/>
</dbReference>
<protein>
    <submittedName>
        <fullName evidence="6">DNA damage inducible protein yafQ, toxin protein</fullName>
    </submittedName>
</protein>
<evidence type="ECO:0000313" key="11">
    <source>
        <dbReference type="Proteomes" id="UP000292241"/>
    </source>
</evidence>
<evidence type="ECO:0000313" key="8">
    <source>
        <dbReference type="EMBL" id="TCF70178.1"/>
    </source>
</evidence>
<evidence type="ECO:0000313" key="15">
    <source>
        <dbReference type="Proteomes" id="UP000293441"/>
    </source>
</evidence>
<proteinExistence type="predicted"/>
<evidence type="ECO:0000256" key="1">
    <source>
        <dbReference type="ARBA" id="ARBA00022649"/>
    </source>
</evidence>
<evidence type="ECO:0000313" key="7">
    <source>
        <dbReference type="EMBL" id="TCF39411.1"/>
    </source>
</evidence>
<dbReference type="Pfam" id="PF15738">
    <property type="entry name" value="YafQ_toxin"/>
    <property type="match status" value="1"/>
</dbReference>
<dbReference type="EMBL" id="SHPS01000019">
    <property type="protein sequence ID" value="TCD85914.1"/>
    <property type="molecule type" value="Genomic_DNA"/>
</dbReference>
<keyword evidence="1" id="KW-1277">Toxin-antitoxin system</keyword>
<dbReference type="EMBL" id="SHPX01000019">
    <property type="protein sequence ID" value="TCD97652.1"/>
    <property type="molecule type" value="Genomic_DNA"/>
</dbReference>
<dbReference type="SUPFAM" id="SSF143011">
    <property type="entry name" value="RelE-like"/>
    <property type="match status" value="1"/>
</dbReference>
<dbReference type="AlphaFoldDB" id="A0A4R0UJE5"/>
<dbReference type="EMBL" id="SHSP01000009">
    <property type="protein sequence ID" value="TCF32533.1"/>
    <property type="molecule type" value="Genomic_DNA"/>
</dbReference>
<dbReference type="Proteomes" id="UP000292241">
    <property type="component" value="Unassembled WGS sequence"/>
</dbReference>
<accession>A0A4R0UJE5</accession>
<organism evidence="6 13">
    <name type="scientific">Bifidobacterium longum subsp. longum</name>
    <dbReference type="NCBI Taxonomy" id="1679"/>
    <lineage>
        <taxon>Bacteria</taxon>
        <taxon>Bacillati</taxon>
        <taxon>Actinomycetota</taxon>
        <taxon>Actinomycetes</taxon>
        <taxon>Bifidobacteriales</taxon>
        <taxon>Bifidobacteriaceae</taxon>
        <taxon>Bifidobacterium</taxon>
    </lineage>
</organism>
<reference evidence="10 11" key="1">
    <citation type="journal article" date="2018" name="Sci. Rep.">
        <title>Genomic diversity and distribution of Bifidobacterium longum subsp. longum across the human lifespan.</title>
        <authorList>
            <person name="Odamaki T."/>
            <person name="Bottacini F."/>
            <person name="Kato K."/>
            <person name="Mitsuyama E."/>
            <person name="Yoshida K."/>
            <person name="Horigome A."/>
            <person name="Xiao J.Z."/>
            <person name="van Sinderen D."/>
        </authorList>
    </citation>
    <scope>NUCLEOTIDE SEQUENCE [LARGE SCALE GENOMIC DNA]</scope>
    <source>
        <strain evidence="3 11">MCC10008</strain>
        <strain evidence="4 10">MCC10009</strain>
        <strain evidence="5 15">MCC10015</strain>
        <strain evidence="6 13">MCC10096</strain>
        <strain evidence="7 16">MCC10100</strain>
        <strain evidence="8 14">MCC10118</strain>
        <strain evidence="9 12">MCC10119</strain>
    </source>
</reference>
<evidence type="ECO:0000313" key="16">
    <source>
        <dbReference type="Proteomes" id="UP000294241"/>
    </source>
</evidence>
<reference evidence="6" key="2">
    <citation type="submission" date="2019-02" db="EMBL/GenBank/DDBJ databases">
        <authorList>
            <person name="Odamaki T."/>
        </authorList>
    </citation>
    <scope>NUCLEOTIDE SEQUENCE</scope>
    <source>
        <strain evidence="3">MCC10008</strain>
        <strain evidence="4">MCC10009</strain>
        <strain evidence="5">MCC10015</strain>
        <strain evidence="6">MCC10096</strain>
        <strain evidence="7">MCC10100</strain>
        <strain evidence="8">MCC10118</strain>
        <strain evidence="9">MCC10119</strain>
    </source>
</reference>
<dbReference type="InterPro" id="IPR007712">
    <property type="entry name" value="RelE/ParE_toxin"/>
</dbReference>
<evidence type="ECO:0000256" key="2">
    <source>
        <dbReference type="PIRSR" id="PIRSR006156-1"/>
    </source>
</evidence>
<dbReference type="GO" id="GO:0004521">
    <property type="term" value="F:RNA endonuclease activity"/>
    <property type="evidence" value="ECO:0007669"/>
    <property type="project" value="TreeGrafter"/>
</dbReference>
<dbReference type="Proteomes" id="UP000291881">
    <property type="component" value="Unassembled WGS sequence"/>
</dbReference>
<dbReference type="InterPro" id="IPR004386">
    <property type="entry name" value="Toxin_YafQ-like"/>
</dbReference>
<dbReference type="GO" id="GO:0006415">
    <property type="term" value="P:translational termination"/>
    <property type="evidence" value="ECO:0007669"/>
    <property type="project" value="TreeGrafter"/>
</dbReference>
<evidence type="ECO:0000313" key="6">
    <source>
        <dbReference type="EMBL" id="TCF32533.1"/>
    </source>
</evidence>
<dbReference type="PANTHER" id="PTHR40588:SF1">
    <property type="entry name" value="MRNA INTERFERASE TOXIN YAFQ"/>
    <property type="match status" value="1"/>
</dbReference>
<evidence type="ECO:0000313" key="12">
    <source>
        <dbReference type="Proteomes" id="UP000292729"/>
    </source>
</evidence>
<dbReference type="Proteomes" id="UP000292932">
    <property type="component" value="Unassembled WGS sequence"/>
</dbReference>
<sequence>MLKPDYTAAFQRDIKKLKRKHTDLRPLKEVIRLVLEDTADSKEVLRRRHRAHTLTGDLNGVLECHIGNAGDWLLLWIRDDGTAMFMRTGSHDELFGQIAGLHPALNQPTAI</sequence>
<dbReference type="RefSeq" id="WP_007056255.1">
    <property type="nucleotide sequence ID" value="NZ_BCYH01000026.1"/>
</dbReference>
<dbReference type="Gene3D" id="3.30.2310.20">
    <property type="entry name" value="RelE-like"/>
    <property type="match status" value="1"/>
</dbReference>
<dbReference type="GO" id="GO:0006402">
    <property type="term" value="P:mRNA catabolic process"/>
    <property type="evidence" value="ECO:0007669"/>
    <property type="project" value="TreeGrafter"/>
</dbReference>
<name>A0A4R0UJE5_BIFLL</name>
<gene>
    <name evidence="3" type="ORF">MCC10008_0979</name>
    <name evidence="4" type="ORF">MCC10009_0912</name>
    <name evidence="5" type="ORF">MCC10015_1040</name>
    <name evidence="6" type="ORF">MCC10096_0947</name>
    <name evidence="7" type="ORF">MCC10100_0990</name>
    <name evidence="8" type="ORF">MCC10118_0955</name>
    <name evidence="9" type="ORF">MCC10119_1030</name>
</gene>
<evidence type="ECO:0000313" key="5">
    <source>
        <dbReference type="EMBL" id="TCD97652.1"/>
    </source>
</evidence>
<dbReference type="PIRSF" id="PIRSF006156">
    <property type="entry name" value="YafQ"/>
    <property type="match status" value="1"/>
</dbReference>
<dbReference type="EMBL" id="SHPR01000022">
    <property type="protein sequence ID" value="TCD83945.1"/>
    <property type="molecule type" value="Genomic_DNA"/>
</dbReference>
<dbReference type="NCBIfam" id="TIGR02385">
    <property type="entry name" value="RelE_StbE"/>
    <property type="match status" value="1"/>
</dbReference>
<evidence type="ECO:0000313" key="14">
    <source>
        <dbReference type="Proteomes" id="UP000293137"/>
    </source>
</evidence>
<dbReference type="Proteomes" id="UP000293441">
    <property type="component" value="Unassembled WGS sequence"/>
</dbReference>
<feature type="active site" description="Proton donor" evidence="2">
    <location>
        <position position="91"/>
    </location>
</feature>
<evidence type="ECO:0000313" key="10">
    <source>
        <dbReference type="Proteomes" id="UP000291881"/>
    </source>
</evidence>
<evidence type="ECO:0000313" key="4">
    <source>
        <dbReference type="EMBL" id="TCD85914.1"/>
    </source>
</evidence>
<dbReference type="PANTHER" id="PTHR40588">
    <property type="entry name" value="MRNA INTERFERASE TOXIN YAFQ"/>
    <property type="match status" value="1"/>
</dbReference>
<evidence type="ECO:0000313" key="3">
    <source>
        <dbReference type="EMBL" id="TCD83945.1"/>
    </source>
</evidence>
<dbReference type="Proteomes" id="UP000293137">
    <property type="component" value="Unassembled WGS sequence"/>
</dbReference>
<dbReference type="Proteomes" id="UP000294241">
    <property type="component" value="Unassembled WGS sequence"/>
</dbReference>
<dbReference type="InterPro" id="IPR035093">
    <property type="entry name" value="RelE/ParE_toxin_dom_sf"/>
</dbReference>
<evidence type="ECO:0000313" key="9">
    <source>
        <dbReference type="EMBL" id="TCF70328.1"/>
    </source>
</evidence>
<evidence type="ECO:0000313" key="13">
    <source>
        <dbReference type="Proteomes" id="UP000292932"/>
    </source>
</evidence>
<dbReference type="EMBL" id="SHTH01000008">
    <property type="protein sequence ID" value="TCF70178.1"/>
    <property type="molecule type" value="Genomic_DNA"/>
</dbReference>
<comment type="caution">
    <text evidence="6">The sequence shown here is derived from an EMBL/GenBank/DDBJ whole genome shotgun (WGS) entry which is preliminary data.</text>
</comment>
<dbReference type="EMBL" id="SHST01000025">
    <property type="protein sequence ID" value="TCF39411.1"/>
    <property type="molecule type" value="Genomic_DNA"/>
</dbReference>
<dbReference type="Proteomes" id="UP000292729">
    <property type="component" value="Unassembled WGS sequence"/>
</dbReference>